<gene>
    <name evidence="2" type="ORF">B6F84_04560</name>
</gene>
<dbReference type="EMBL" id="CP020477">
    <property type="protein sequence ID" value="ARM75372.1"/>
    <property type="molecule type" value="Genomic_DNA"/>
</dbReference>
<dbReference type="PANTHER" id="PTHR21381">
    <property type="entry name" value="ZGC:162297"/>
    <property type="match status" value="1"/>
</dbReference>
<protein>
    <submittedName>
        <fullName evidence="2">Photosystem I assembly BtpA</fullName>
    </submittedName>
</protein>
<dbReference type="CDD" id="cd04722">
    <property type="entry name" value="TIM_phosphate_binding"/>
    <property type="match status" value="1"/>
</dbReference>
<evidence type="ECO:0000313" key="2">
    <source>
        <dbReference type="EMBL" id="ARM75372.1"/>
    </source>
</evidence>
<sequence length="261" mass="28655">MKNRPFIIGMIHLPPLPGSPKNTLSLEEIINYAKSEGEKLEKAGVDGVIVENLGDYPFFKDNIPPITIASMSIIVKEVRKSFNFDVGVNVLRNGCIDAFSIAHVTNSQFIRCNILIGAYVTDQGIIEGKAAELLRLKRSLNSNVKIFADIHVKHAYPLYNLPIELAAQDLAERGGADAVIVSGPRSSLPPSIENVKKVKESINLPVVIGSGISLENFRDFCKIADGLIIGEKDFKENGEIGGPSKFEAYKYLVEECTKIER</sequence>
<reference evidence="2 3" key="1">
    <citation type="submission" date="2017-03" db="EMBL/GenBank/DDBJ databases">
        <title>Sulfur activation and transportation mechanism of thermophilic Archaea Acidianus manzaensis YN-25.</title>
        <authorList>
            <person name="Ma Y."/>
            <person name="Yang Y."/>
            <person name="Xia J."/>
        </authorList>
    </citation>
    <scope>NUCLEOTIDE SEQUENCE [LARGE SCALE GENOMIC DNA]</scope>
    <source>
        <strain evidence="2 3">YN-25</strain>
    </source>
</reference>
<evidence type="ECO:0000256" key="1">
    <source>
        <dbReference type="ARBA" id="ARBA00006007"/>
    </source>
</evidence>
<dbReference type="KEGG" id="aman:B6F84_04560"/>
<dbReference type="AlphaFoldDB" id="A0A1W6JYQ6"/>
<dbReference type="Pfam" id="PF03437">
    <property type="entry name" value="BtpA"/>
    <property type="match status" value="1"/>
</dbReference>
<dbReference type="SUPFAM" id="SSF51366">
    <property type="entry name" value="Ribulose-phoshate binding barrel"/>
    <property type="match status" value="1"/>
</dbReference>
<organism evidence="2 3">
    <name type="scientific">Acidianus manzaensis</name>
    <dbReference type="NCBI Taxonomy" id="282676"/>
    <lineage>
        <taxon>Archaea</taxon>
        <taxon>Thermoproteota</taxon>
        <taxon>Thermoprotei</taxon>
        <taxon>Sulfolobales</taxon>
        <taxon>Sulfolobaceae</taxon>
        <taxon>Acidianus</taxon>
    </lineage>
</organism>
<accession>A0A1W6JYQ6</accession>
<dbReference type="RefSeq" id="WP_148691139.1">
    <property type="nucleotide sequence ID" value="NZ_CP020477.1"/>
</dbReference>
<dbReference type="InterPro" id="IPR005137">
    <property type="entry name" value="BtpA"/>
</dbReference>
<name>A0A1W6JYQ6_9CREN</name>
<dbReference type="PANTHER" id="PTHR21381:SF3">
    <property type="entry name" value="SGC REGION PROTEIN SGCQ-RELATED"/>
    <property type="match status" value="1"/>
</dbReference>
<dbReference type="GeneID" id="41590166"/>
<comment type="similarity">
    <text evidence="1">Belongs to the BtpA family.</text>
</comment>
<dbReference type="InterPro" id="IPR011060">
    <property type="entry name" value="RibuloseP-bd_barrel"/>
</dbReference>
<keyword evidence="3" id="KW-1185">Reference proteome</keyword>
<dbReference type="OrthoDB" id="38543at2157"/>
<proteinExistence type="inferred from homology"/>
<dbReference type="NCBIfam" id="TIGR00259">
    <property type="entry name" value="thylakoid_BtpA"/>
    <property type="match status" value="1"/>
</dbReference>
<dbReference type="Proteomes" id="UP000193404">
    <property type="component" value="Chromosome"/>
</dbReference>
<evidence type="ECO:0000313" key="3">
    <source>
        <dbReference type="Proteomes" id="UP000193404"/>
    </source>
</evidence>
<dbReference type="PIRSF" id="PIRSF005956">
    <property type="entry name" value="BtpA"/>
    <property type="match status" value="1"/>
</dbReference>